<dbReference type="KEGG" id="ccal:108626522"/>
<evidence type="ECO:0000313" key="2">
    <source>
        <dbReference type="RefSeq" id="XP_026670695.1"/>
    </source>
</evidence>
<name>A0AAJ7S3C6_9HYME</name>
<dbReference type="Proteomes" id="UP000694925">
    <property type="component" value="Unplaced"/>
</dbReference>
<dbReference type="Gene3D" id="2.60.40.10">
    <property type="entry name" value="Immunoglobulins"/>
    <property type="match status" value="2"/>
</dbReference>
<dbReference type="AlphaFoldDB" id="A0AAJ7S3C6"/>
<dbReference type="InterPro" id="IPR013783">
    <property type="entry name" value="Ig-like_fold"/>
</dbReference>
<accession>A0AAJ7S3C6</accession>
<dbReference type="SUPFAM" id="SSF48726">
    <property type="entry name" value="Immunoglobulin"/>
    <property type="match status" value="1"/>
</dbReference>
<evidence type="ECO:0000313" key="1">
    <source>
        <dbReference type="Proteomes" id="UP000694925"/>
    </source>
</evidence>
<keyword evidence="1" id="KW-1185">Reference proteome</keyword>
<gene>
    <name evidence="2" type="primary">LOC108626522</name>
</gene>
<dbReference type="GeneID" id="108626522"/>
<dbReference type="PANTHER" id="PTHR21261:SF2">
    <property type="entry name" value="GH04238P-RELATED"/>
    <property type="match status" value="1"/>
</dbReference>
<proteinExistence type="predicted"/>
<dbReference type="RefSeq" id="XP_026670695.1">
    <property type="nucleotide sequence ID" value="XM_026814894.1"/>
</dbReference>
<protein>
    <submittedName>
        <fullName evidence="2">Uncharacterized protein LOC108626522</fullName>
    </submittedName>
</protein>
<reference evidence="2" key="1">
    <citation type="submission" date="2025-08" db="UniProtKB">
        <authorList>
            <consortium name="RefSeq"/>
        </authorList>
    </citation>
    <scope>IDENTIFICATION</scope>
    <source>
        <tissue evidence="2">Whole body</tissue>
    </source>
</reference>
<sequence>MCLFYFSECWQLTIKSVNVPAMVKADETDYVILDCDYDLENTPSNGLVVKWFFNTNEVAYQWIYGRDPLAGDTTRKYVDLKYKASDDPFTKYRAMKLNKPSIDLTGEYTCVISTYADEQSASASMIVYSTEDKFNLAYKKKTIDDKDGVEITCMAEGLYPQPTLDISIEDLPEKQPVKSTVTSREDGLYDILSRTALLDEDLPEAAIVKCLLGIPKANYNVSHKVIYYPRNFAGRLSVSVLLVIIHATLINSFN</sequence>
<organism evidence="1 2">
    <name type="scientific">Ceratina calcarata</name>
    <dbReference type="NCBI Taxonomy" id="156304"/>
    <lineage>
        <taxon>Eukaryota</taxon>
        <taxon>Metazoa</taxon>
        <taxon>Ecdysozoa</taxon>
        <taxon>Arthropoda</taxon>
        <taxon>Hexapoda</taxon>
        <taxon>Insecta</taxon>
        <taxon>Pterygota</taxon>
        <taxon>Neoptera</taxon>
        <taxon>Endopterygota</taxon>
        <taxon>Hymenoptera</taxon>
        <taxon>Apocrita</taxon>
        <taxon>Aculeata</taxon>
        <taxon>Apoidea</taxon>
        <taxon>Anthophila</taxon>
        <taxon>Apidae</taxon>
        <taxon>Ceratina</taxon>
        <taxon>Zadontomerus</taxon>
    </lineage>
</organism>
<dbReference type="PANTHER" id="PTHR21261">
    <property type="entry name" value="BEAT PROTEIN"/>
    <property type="match status" value="1"/>
</dbReference>
<dbReference type="InterPro" id="IPR036179">
    <property type="entry name" value="Ig-like_dom_sf"/>
</dbReference>